<dbReference type="SUPFAM" id="SSF56317">
    <property type="entry name" value="Carbon-nitrogen hydrolase"/>
    <property type="match status" value="1"/>
</dbReference>
<evidence type="ECO:0000259" key="2">
    <source>
        <dbReference type="PROSITE" id="PS50263"/>
    </source>
</evidence>
<protein>
    <submittedName>
        <fullName evidence="3">Carbon-nitrogen family hydrolase</fullName>
    </submittedName>
</protein>
<sequence length="259" mass="29506">MKVSLLQIDVFFGDPEQNYQHVREVFNQADLEANQLVILPELWNTGYDLSRLADIADTKGQRSQSFLRDLAQKYQIYLIAGSIAQESGERFFNTTYVYDPKGVQLGEYDKVHLFRLMREEQFLSAGNQPLVTPIGDFQIACDICYDLRFPEWFRKQASLQANVFVVVAQWPQQRLAAWQKLLQARAIENQAYVLGVNRVGQDPDNVFAGHSLVVDPEGNIIIEMGSEEGIATADISAEKIAESRQEIPVFADRRPELYV</sequence>
<dbReference type="Proteomes" id="UP000280475">
    <property type="component" value="Chromosome"/>
</dbReference>
<comment type="similarity">
    <text evidence="1">Belongs to the carbon-nitrogen hydrolase superfamily. NIT1/NIT2 family.</text>
</comment>
<dbReference type="PANTHER" id="PTHR23088:SF27">
    <property type="entry name" value="DEAMINATED GLUTATHIONE AMIDASE"/>
    <property type="match status" value="1"/>
</dbReference>
<dbReference type="RefSeq" id="WP_103893105.1">
    <property type="nucleotide sequence ID" value="NZ_CP027768.1"/>
</dbReference>
<gene>
    <name evidence="3" type="ORF">C7H83_09660</name>
</gene>
<evidence type="ECO:0000313" key="3">
    <source>
        <dbReference type="EMBL" id="AYW50710.1"/>
    </source>
</evidence>
<evidence type="ECO:0000256" key="1">
    <source>
        <dbReference type="ARBA" id="ARBA00010613"/>
    </source>
</evidence>
<evidence type="ECO:0000313" key="4">
    <source>
        <dbReference type="Proteomes" id="UP000280475"/>
    </source>
</evidence>
<dbReference type="CDD" id="cd07583">
    <property type="entry name" value="nitrilase_5"/>
    <property type="match status" value="1"/>
</dbReference>
<dbReference type="Pfam" id="PF00795">
    <property type="entry name" value="CN_hydrolase"/>
    <property type="match status" value="1"/>
</dbReference>
<organism evidence="3 4">
    <name type="scientific">Tetragenococcus halophilus</name>
    <name type="common">Pediococcus halophilus</name>
    <dbReference type="NCBI Taxonomy" id="51669"/>
    <lineage>
        <taxon>Bacteria</taxon>
        <taxon>Bacillati</taxon>
        <taxon>Bacillota</taxon>
        <taxon>Bacilli</taxon>
        <taxon>Lactobacillales</taxon>
        <taxon>Enterococcaceae</taxon>
        <taxon>Tetragenococcus</taxon>
    </lineage>
</organism>
<feature type="domain" description="CN hydrolase" evidence="2">
    <location>
        <begin position="1"/>
        <end position="237"/>
    </location>
</feature>
<dbReference type="AlphaFoldDB" id="A0A3G5FK53"/>
<name>A0A3G5FK53_TETHA</name>
<dbReference type="Gene3D" id="3.60.110.10">
    <property type="entry name" value="Carbon-nitrogen hydrolase"/>
    <property type="match status" value="1"/>
</dbReference>
<reference evidence="3 4" key="1">
    <citation type="journal article" date="2012" name="Int. J. Syst. Evol. Microbiol.">
        <title>Characterization of Tetragenococcus strains from sugar thick juice reveals a novel species, Tetragenococcus osmophilus sp. nov., and divides Tetragenococcus halophilus into two subspecies, T. halophilus subsp. halophilus subsp. nov. and T. halophilus subsp. flandriensis subsp. nov.</title>
        <authorList>
            <person name="Juste A."/>
            <person name="Van Trappen S."/>
            <person name="Verreth C."/>
            <person name="Cleenwerck I."/>
            <person name="De Vos P."/>
            <person name="Lievens B."/>
            <person name="Willems K.A."/>
        </authorList>
    </citation>
    <scope>NUCLEOTIDE SEQUENCE [LARGE SCALE GENOMIC DNA]</scope>
    <source>
        <strain evidence="3 4">LMG 26042</strain>
    </source>
</reference>
<dbReference type="EMBL" id="CP027768">
    <property type="protein sequence ID" value="AYW50710.1"/>
    <property type="molecule type" value="Genomic_DNA"/>
</dbReference>
<dbReference type="InterPro" id="IPR003010">
    <property type="entry name" value="C-N_Hydrolase"/>
</dbReference>
<dbReference type="GO" id="GO:0016787">
    <property type="term" value="F:hydrolase activity"/>
    <property type="evidence" value="ECO:0007669"/>
    <property type="project" value="UniProtKB-KW"/>
</dbReference>
<dbReference type="PANTHER" id="PTHR23088">
    <property type="entry name" value="NITRILASE-RELATED"/>
    <property type="match status" value="1"/>
</dbReference>
<keyword evidence="3" id="KW-0378">Hydrolase</keyword>
<proteinExistence type="inferred from homology"/>
<dbReference type="PROSITE" id="PS50263">
    <property type="entry name" value="CN_HYDROLASE"/>
    <property type="match status" value="1"/>
</dbReference>
<accession>A0A3G5FK53</accession>
<dbReference type="InterPro" id="IPR036526">
    <property type="entry name" value="C-N_Hydrolase_sf"/>
</dbReference>